<sequence>MKITGILLLTGILLKIPVVTLAAEMIEVVTESWEPYSYLLPDGSVGGMATDKVRRILDKTGFEYSIRLYPWARAYRTALNKKNVLIYSIYRTKEREAKFQWLCPFLPTEPIYAHALSSRDDINVSTLGDMKKYLIGIAREEYVYQYLVEQGFKDRLHLDTTPTYDISLLKLVNNRVDLIIGTGHSIEKRLNTLGYGNIRLRAVYEINTRVVAGNCMAFSLTTPLAVVDKVRLALADINRLSANQPAAK</sequence>
<dbReference type="EMBL" id="CP059734">
    <property type="protein sequence ID" value="WDE08967.1"/>
    <property type="molecule type" value="Genomic_DNA"/>
</dbReference>
<reference evidence="2 3" key="2">
    <citation type="journal article" date="2022" name="Mar. Drugs">
        <title>Bioassay-Guided Fractionation Leads to the Detection of Cholic Acid Generated by the Rare Thalassomonas sp.</title>
        <authorList>
            <person name="Pheiffer F."/>
            <person name="Schneider Y.K."/>
            <person name="Hansen E.H."/>
            <person name="Andersen J.H."/>
            <person name="Isaksson J."/>
            <person name="Busche T."/>
            <person name="R C."/>
            <person name="Kalinowski J."/>
            <person name="Zyl L.V."/>
            <person name="Trindade M."/>
        </authorList>
    </citation>
    <scope>NUCLEOTIDE SEQUENCE [LARGE SCALE GENOMIC DNA]</scope>
    <source>
        <strain evidence="2 3">XOM25</strain>
    </source>
</reference>
<name>A0AAF0CAT9_9GAMM</name>
<reference evidence="2 3" key="1">
    <citation type="journal article" date="2015" name="Genome Announc.">
        <title>Draft Genome Sequences of Marine Isolates of Thalassomonas viridans and Thalassomonas actiniarum.</title>
        <authorList>
            <person name="Olonade I."/>
            <person name="van Zyl L.J."/>
            <person name="Trindade M."/>
        </authorList>
    </citation>
    <scope>NUCLEOTIDE SEQUENCE [LARGE SCALE GENOMIC DNA]</scope>
    <source>
        <strain evidence="2 3">XOM25</strain>
    </source>
</reference>
<dbReference type="Gene3D" id="3.40.190.10">
    <property type="entry name" value="Periplasmic binding protein-like II"/>
    <property type="match status" value="2"/>
</dbReference>
<dbReference type="Pfam" id="PF00497">
    <property type="entry name" value="SBP_bac_3"/>
    <property type="match status" value="1"/>
</dbReference>
<organism evidence="2 3">
    <name type="scientific">Thalassomonas viridans</name>
    <dbReference type="NCBI Taxonomy" id="137584"/>
    <lineage>
        <taxon>Bacteria</taxon>
        <taxon>Pseudomonadati</taxon>
        <taxon>Pseudomonadota</taxon>
        <taxon>Gammaproteobacteria</taxon>
        <taxon>Alteromonadales</taxon>
        <taxon>Colwelliaceae</taxon>
        <taxon>Thalassomonas</taxon>
    </lineage>
</organism>
<dbReference type="SUPFAM" id="SSF53850">
    <property type="entry name" value="Periplasmic binding protein-like II"/>
    <property type="match status" value="1"/>
</dbReference>
<dbReference type="PANTHER" id="PTHR38834:SF3">
    <property type="entry name" value="SOLUTE-BINDING PROTEIN FAMILY 3_N-TERMINAL DOMAIN-CONTAINING PROTEIN"/>
    <property type="match status" value="1"/>
</dbReference>
<evidence type="ECO:0000313" key="2">
    <source>
        <dbReference type="EMBL" id="WDE08967.1"/>
    </source>
</evidence>
<protein>
    <submittedName>
        <fullName evidence="2">Transporter substrate-binding domain-containing protein</fullName>
    </submittedName>
</protein>
<dbReference type="Proteomes" id="UP000032352">
    <property type="component" value="Chromosome pTvir"/>
</dbReference>
<accession>A0AAF0CAT9</accession>
<dbReference type="PANTHER" id="PTHR38834">
    <property type="entry name" value="PERIPLASMIC SUBSTRATE BINDING PROTEIN FAMILY 3"/>
    <property type="match status" value="1"/>
</dbReference>
<evidence type="ECO:0000259" key="1">
    <source>
        <dbReference type="Pfam" id="PF00497"/>
    </source>
</evidence>
<feature type="domain" description="Solute-binding protein family 3/N-terminal" evidence="1">
    <location>
        <begin position="29"/>
        <end position="109"/>
    </location>
</feature>
<dbReference type="KEGG" id="tvd:SG34_029735"/>
<dbReference type="AlphaFoldDB" id="A0AAF0CAT9"/>
<dbReference type="RefSeq" id="WP_053047153.1">
    <property type="nucleotide sequence ID" value="NZ_CP059734.1"/>
</dbReference>
<gene>
    <name evidence="2" type="ORF">SG34_029735</name>
</gene>
<proteinExistence type="predicted"/>
<evidence type="ECO:0000313" key="3">
    <source>
        <dbReference type="Proteomes" id="UP000032352"/>
    </source>
</evidence>
<keyword evidence="3" id="KW-1185">Reference proteome</keyword>
<dbReference type="InterPro" id="IPR001638">
    <property type="entry name" value="Solute-binding_3/MltF_N"/>
</dbReference>